<organism evidence="1 2">
    <name type="scientific">Cetraspora pellucida</name>
    <dbReference type="NCBI Taxonomy" id="1433469"/>
    <lineage>
        <taxon>Eukaryota</taxon>
        <taxon>Fungi</taxon>
        <taxon>Fungi incertae sedis</taxon>
        <taxon>Mucoromycota</taxon>
        <taxon>Glomeromycotina</taxon>
        <taxon>Glomeromycetes</taxon>
        <taxon>Diversisporales</taxon>
        <taxon>Gigasporaceae</taxon>
        <taxon>Cetraspora</taxon>
    </lineage>
</organism>
<gene>
    <name evidence="1" type="ORF">SPELUC_LOCUS3412</name>
</gene>
<name>A0ACA9L4B4_9GLOM</name>
<evidence type="ECO:0000313" key="1">
    <source>
        <dbReference type="EMBL" id="CAG8509571.1"/>
    </source>
</evidence>
<dbReference type="EMBL" id="CAJVPW010002598">
    <property type="protein sequence ID" value="CAG8509571.1"/>
    <property type="molecule type" value="Genomic_DNA"/>
</dbReference>
<sequence length="133" mass="16346">MILVYVHQPFAKYDICNCKRDNFFMEELKNLYKEIDLLSKYNIKKIEIINSMYESFSTEHKKDIRKAIINANIRLLNKNESYLVEYELYYAFIMRIRKQHKPNDNGIHYKSCKTTFWIFTNRERTSKEIERIR</sequence>
<comment type="caution">
    <text evidence="1">The sequence shown here is derived from an EMBL/GenBank/DDBJ whole genome shotgun (WGS) entry which is preliminary data.</text>
</comment>
<evidence type="ECO:0000313" key="2">
    <source>
        <dbReference type="Proteomes" id="UP000789366"/>
    </source>
</evidence>
<dbReference type="Proteomes" id="UP000789366">
    <property type="component" value="Unassembled WGS sequence"/>
</dbReference>
<accession>A0ACA9L4B4</accession>
<reference evidence="1" key="1">
    <citation type="submission" date="2021-06" db="EMBL/GenBank/DDBJ databases">
        <authorList>
            <person name="Kallberg Y."/>
            <person name="Tangrot J."/>
            <person name="Rosling A."/>
        </authorList>
    </citation>
    <scope>NUCLEOTIDE SEQUENCE</scope>
    <source>
        <strain evidence="1">28 12/20/2015</strain>
    </source>
</reference>
<keyword evidence="2" id="KW-1185">Reference proteome</keyword>
<proteinExistence type="predicted"/>
<protein>
    <submittedName>
        <fullName evidence="1">1014_t:CDS:1</fullName>
    </submittedName>
</protein>